<keyword evidence="2" id="KW-1185">Reference proteome</keyword>
<accession>A0A1V4J5X5</accession>
<proteinExistence type="predicted"/>
<evidence type="ECO:0000313" key="1">
    <source>
        <dbReference type="EMBL" id="OPJ67405.1"/>
    </source>
</evidence>
<sequence length="76" mass="9283">MQPQTALKQRLDQREPEAETPLRLLLHLFWILWLPVSWCLQQYLYTRTVTSRGIAPLRLRRFYNDDIIRICCYLFT</sequence>
<organism evidence="1 2">
    <name type="scientific">Patagioenas fasciata monilis</name>
    <dbReference type="NCBI Taxonomy" id="372326"/>
    <lineage>
        <taxon>Eukaryota</taxon>
        <taxon>Metazoa</taxon>
        <taxon>Chordata</taxon>
        <taxon>Craniata</taxon>
        <taxon>Vertebrata</taxon>
        <taxon>Euteleostomi</taxon>
        <taxon>Archelosauria</taxon>
        <taxon>Archosauria</taxon>
        <taxon>Dinosauria</taxon>
        <taxon>Saurischia</taxon>
        <taxon>Theropoda</taxon>
        <taxon>Coelurosauria</taxon>
        <taxon>Aves</taxon>
        <taxon>Neognathae</taxon>
        <taxon>Neoaves</taxon>
        <taxon>Columbimorphae</taxon>
        <taxon>Columbiformes</taxon>
        <taxon>Columbidae</taxon>
        <taxon>Patagioenas</taxon>
    </lineage>
</organism>
<dbReference type="Proteomes" id="UP000190648">
    <property type="component" value="Unassembled WGS sequence"/>
</dbReference>
<dbReference type="EMBL" id="LSYS01009041">
    <property type="protein sequence ID" value="OPJ67405.1"/>
    <property type="molecule type" value="Genomic_DNA"/>
</dbReference>
<comment type="caution">
    <text evidence="1">The sequence shown here is derived from an EMBL/GenBank/DDBJ whole genome shotgun (WGS) entry which is preliminary data.</text>
</comment>
<name>A0A1V4J5X5_PATFA</name>
<dbReference type="AlphaFoldDB" id="A0A1V4J5X5"/>
<protein>
    <submittedName>
        <fullName evidence="1">Uncharacterized protein</fullName>
    </submittedName>
</protein>
<reference evidence="1 2" key="1">
    <citation type="submission" date="2016-02" db="EMBL/GenBank/DDBJ databases">
        <title>Band-tailed pigeon sequencing and assembly.</title>
        <authorList>
            <person name="Soares A.E."/>
            <person name="Novak B.J."/>
            <person name="Rice E.S."/>
            <person name="O'Connell B."/>
            <person name="Chang D."/>
            <person name="Weber S."/>
            <person name="Shapiro B."/>
        </authorList>
    </citation>
    <scope>NUCLEOTIDE SEQUENCE [LARGE SCALE GENOMIC DNA]</scope>
    <source>
        <strain evidence="1">BTP2013</strain>
        <tissue evidence="1">Blood</tissue>
    </source>
</reference>
<evidence type="ECO:0000313" key="2">
    <source>
        <dbReference type="Proteomes" id="UP000190648"/>
    </source>
</evidence>
<gene>
    <name evidence="1" type="ORF">AV530_011595</name>
</gene>